<dbReference type="PANTHER" id="PTHR13696">
    <property type="entry name" value="P-LOOP CONTAINING NUCLEOSIDE TRIPHOSPHATE HYDROLASE"/>
    <property type="match status" value="1"/>
</dbReference>
<dbReference type="RefSeq" id="WP_271790752.1">
    <property type="nucleotide sequence ID" value="NZ_CAMXCJ010000011.1"/>
</dbReference>
<dbReference type="PIRSF" id="PIRSF009320">
    <property type="entry name" value="Nuc_binding_HP_1000"/>
    <property type="match status" value="1"/>
</dbReference>
<evidence type="ECO:0000313" key="2">
    <source>
        <dbReference type="EMBL" id="CAI3959509.1"/>
    </source>
</evidence>
<dbReference type="EMBL" id="CAMXCS010000014">
    <property type="protein sequence ID" value="CAI3961292.1"/>
    <property type="molecule type" value="Genomic_DNA"/>
</dbReference>
<organism evidence="2 4">
    <name type="scientific">Commensalibacter communis</name>
    <dbReference type="NCBI Taxonomy" id="2972786"/>
    <lineage>
        <taxon>Bacteria</taxon>
        <taxon>Pseudomonadati</taxon>
        <taxon>Pseudomonadota</taxon>
        <taxon>Alphaproteobacteria</taxon>
        <taxon>Acetobacterales</taxon>
        <taxon>Acetobacteraceae</taxon>
    </lineage>
</organism>
<feature type="domain" description="CobQ/CobB/MinD/ParA nucleotide binding" evidence="1">
    <location>
        <begin position="3"/>
        <end position="182"/>
    </location>
</feature>
<dbReference type="Pfam" id="PF01656">
    <property type="entry name" value="CbiA"/>
    <property type="match status" value="1"/>
</dbReference>
<dbReference type="NCBIfam" id="NF041546">
    <property type="entry name" value="ParA_partition"/>
    <property type="match status" value="1"/>
</dbReference>
<dbReference type="SUPFAM" id="SSF52540">
    <property type="entry name" value="P-loop containing nucleoside triphosphate hydrolases"/>
    <property type="match status" value="1"/>
</dbReference>
<gene>
    <name evidence="3" type="ORF">R53529_LOCUS2340</name>
    <name evidence="2" type="ORF">R53530_LOCUS2342</name>
</gene>
<evidence type="ECO:0000313" key="4">
    <source>
        <dbReference type="Proteomes" id="UP001154255"/>
    </source>
</evidence>
<dbReference type="Proteomes" id="UP001154255">
    <property type="component" value="Unassembled WGS sequence"/>
</dbReference>
<dbReference type="InterPro" id="IPR048089">
    <property type="entry name" value="McdA"/>
</dbReference>
<dbReference type="InterPro" id="IPR050678">
    <property type="entry name" value="DNA_Partitioning_ATPase"/>
</dbReference>
<keyword evidence="5" id="KW-1185">Reference proteome</keyword>
<protein>
    <submittedName>
        <fullName evidence="2 3">ParA-like ATPase involved in chromosome/plasmid partitioning or cellulose biosynthesis protein BcsQ (ParA)</fullName>
    </submittedName>
</protein>
<dbReference type="Gene3D" id="3.40.50.300">
    <property type="entry name" value="P-loop containing nucleotide triphosphate hydrolases"/>
    <property type="match status" value="1"/>
</dbReference>
<accession>A0A9W4X7N7</accession>
<dbReference type="InterPro" id="IPR027417">
    <property type="entry name" value="P-loop_NTPase"/>
</dbReference>
<dbReference type="AlphaFoldDB" id="A0A9W4X7N7"/>
<dbReference type="InterPro" id="IPR002586">
    <property type="entry name" value="CobQ/CobB/MinD/ParA_Nub-bd_dom"/>
</dbReference>
<evidence type="ECO:0000313" key="5">
    <source>
        <dbReference type="Proteomes" id="UP001154259"/>
    </source>
</evidence>
<comment type="caution">
    <text evidence="2">The sequence shown here is derived from an EMBL/GenBank/DDBJ whole genome shotgun (WGS) entry which is preliminary data.</text>
</comment>
<dbReference type="PANTHER" id="PTHR13696:SF96">
    <property type="entry name" value="COBQ_COBB_MIND_PARA NUCLEOTIDE BINDING DOMAIN-CONTAINING PROTEIN"/>
    <property type="match status" value="1"/>
</dbReference>
<evidence type="ECO:0000313" key="3">
    <source>
        <dbReference type="EMBL" id="CAI3961292.1"/>
    </source>
</evidence>
<evidence type="ECO:0000259" key="1">
    <source>
        <dbReference type="Pfam" id="PF01656"/>
    </source>
</evidence>
<dbReference type="CDD" id="cd02042">
    <property type="entry name" value="ParAB_family"/>
    <property type="match status" value="1"/>
</dbReference>
<sequence>MIISFINQKGGVGKTTLSINVAAYFAKQGHKVLLIDADKQGSTSTWVGLRENTSFQVVSLARANMARDAIKMSMDYTYTIIDGPPHAEEIARSCIVAADFVVLPIEPSGLSTWASDLTVRQIMEARDFKQSLKCGFVVSRKIGKTVIGRDIRDMAASAQIPVLNTEIEQRVAFAESITMGKTIFEWAPNGAAAREIKRLAIEIEQYQDLTKN</sequence>
<dbReference type="EMBL" id="CAMXCM010000014">
    <property type="protein sequence ID" value="CAI3959509.1"/>
    <property type="molecule type" value="Genomic_DNA"/>
</dbReference>
<name>A0A9W4X7N7_9PROT</name>
<reference evidence="2" key="1">
    <citation type="submission" date="2022-10" db="EMBL/GenBank/DDBJ databases">
        <authorList>
            <person name="Botero Cardona J."/>
        </authorList>
    </citation>
    <scope>NUCLEOTIDE SEQUENCE</scope>
    <source>
        <strain evidence="2">LMG 31819</strain>
        <strain evidence="3">R-53529</strain>
    </source>
</reference>
<dbReference type="Proteomes" id="UP001154259">
    <property type="component" value="Unassembled WGS sequence"/>
</dbReference>
<proteinExistence type="predicted"/>